<comment type="similarity">
    <text evidence="7">Belongs to the purine/pyrimidine phosphoribosyltransferase family. PyrE subfamily.</text>
</comment>
<evidence type="ECO:0000256" key="3">
    <source>
        <dbReference type="ARBA" id="ARBA00022676"/>
    </source>
</evidence>
<dbReference type="HAMAP" id="MF_01208">
    <property type="entry name" value="PyrE"/>
    <property type="match status" value="1"/>
</dbReference>
<dbReference type="STRING" id="445932.Emin_0417"/>
<evidence type="ECO:0000256" key="6">
    <source>
        <dbReference type="ARBA" id="ARBA00022975"/>
    </source>
</evidence>
<dbReference type="UniPathway" id="UPA00070">
    <property type="reaction ID" value="UER00119"/>
</dbReference>
<evidence type="ECO:0000256" key="5">
    <source>
        <dbReference type="ARBA" id="ARBA00022842"/>
    </source>
</evidence>
<evidence type="ECO:0000313" key="10">
    <source>
        <dbReference type="Proteomes" id="UP000001029"/>
    </source>
</evidence>
<comment type="pathway">
    <text evidence="1 7">Pyrimidine metabolism; UMP biosynthesis via de novo pathway; UMP from orotate: step 1/2.</text>
</comment>
<dbReference type="PANTHER" id="PTHR19278">
    <property type="entry name" value="OROTATE PHOSPHORIBOSYLTRANSFERASE"/>
    <property type="match status" value="1"/>
</dbReference>
<name>B2KBF2_ELUMP</name>
<evidence type="ECO:0000256" key="4">
    <source>
        <dbReference type="ARBA" id="ARBA00022679"/>
    </source>
</evidence>
<organism evidence="9 10">
    <name type="scientific">Elusimicrobium minutum (strain Pei191)</name>
    <dbReference type="NCBI Taxonomy" id="445932"/>
    <lineage>
        <taxon>Bacteria</taxon>
        <taxon>Pseudomonadati</taxon>
        <taxon>Elusimicrobiota</taxon>
        <taxon>Elusimicrobia</taxon>
        <taxon>Elusimicrobiales</taxon>
        <taxon>Elusimicrobiaceae</taxon>
        <taxon>Elusimicrobium</taxon>
    </lineage>
</organism>
<feature type="binding site" evidence="7">
    <location>
        <position position="123"/>
    </location>
    <ligand>
        <name>orotate</name>
        <dbReference type="ChEBI" id="CHEBI:30839"/>
    </ligand>
</feature>
<dbReference type="SUPFAM" id="SSF53271">
    <property type="entry name" value="PRTase-like"/>
    <property type="match status" value="1"/>
</dbReference>
<dbReference type="Gene3D" id="3.40.50.2020">
    <property type="match status" value="1"/>
</dbReference>
<comment type="cofactor">
    <cofactor evidence="7">
        <name>Mg(2+)</name>
        <dbReference type="ChEBI" id="CHEBI:18420"/>
    </cofactor>
</comment>
<dbReference type="NCBIfam" id="TIGR01367">
    <property type="entry name" value="pyrE_Therm"/>
    <property type="match status" value="1"/>
</dbReference>
<keyword evidence="5 7" id="KW-0460">Magnesium</keyword>
<evidence type="ECO:0000256" key="1">
    <source>
        <dbReference type="ARBA" id="ARBA00004889"/>
    </source>
</evidence>
<gene>
    <name evidence="7" type="primary">pyrE</name>
    <name evidence="9" type="ordered locus">Emin_0417</name>
</gene>
<dbReference type="AlphaFoldDB" id="B2KBF2"/>
<dbReference type="KEGG" id="emi:Emin_0417"/>
<keyword evidence="3 7" id="KW-0328">Glycosyltransferase</keyword>
<accession>B2KBF2</accession>
<comment type="catalytic activity">
    <reaction evidence="7">
        <text>orotidine 5'-phosphate + diphosphate = orotate + 5-phospho-alpha-D-ribose 1-diphosphate</text>
        <dbReference type="Rhea" id="RHEA:10380"/>
        <dbReference type="ChEBI" id="CHEBI:30839"/>
        <dbReference type="ChEBI" id="CHEBI:33019"/>
        <dbReference type="ChEBI" id="CHEBI:57538"/>
        <dbReference type="ChEBI" id="CHEBI:58017"/>
        <dbReference type="EC" id="2.4.2.10"/>
    </reaction>
</comment>
<dbReference type="GO" id="GO:0044205">
    <property type="term" value="P:'de novo' UMP biosynthetic process"/>
    <property type="evidence" value="ECO:0007669"/>
    <property type="project" value="UniProtKB-UniRule"/>
</dbReference>
<evidence type="ECO:0000256" key="2">
    <source>
        <dbReference type="ARBA" id="ARBA00011971"/>
    </source>
</evidence>
<dbReference type="GO" id="GO:0019856">
    <property type="term" value="P:pyrimidine nucleobase biosynthetic process"/>
    <property type="evidence" value="ECO:0007669"/>
    <property type="project" value="InterPro"/>
</dbReference>
<feature type="domain" description="Phosphoribosyltransferase" evidence="8">
    <location>
        <begin position="50"/>
        <end position="155"/>
    </location>
</feature>
<evidence type="ECO:0000256" key="7">
    <source>
        <dbReference type="HAMAP-Rule" id="MF_01208"/>
    </source>
</evidence>
<dbReference type="PANTHER" id="PTHR19278:SF9">
    <property type="entry name" value="URIDINE 5'-MONOPHOSPHATE SYNTHASE"/>
    <property type="match status" value="1"/>
</dbReference>
<comment type="function">
    <text evidence="7">Catalyzes the transfer of a ribosyl phosphate group from 5-phosphoribose 1-diphosphate to orotate, leading to the formation of orotidine monophosphate (OMP).</text>
</comment>
<comment type="caution">
    <text evidence="7">Lacks conserved residue(s) required for the propagation of feature annotation.</text>
</comment>
<proteinExistence type="inferred from homology"/>
<dbReference type="EMBL" id="CP001055">
    <property type="protein sequence ID" value="ACC97974.1"/>
    <property type="molecule type" value="Genomic_DNA"/>
</dbReference>
<evidence type="ECO:0000259" key="8">
    <source>
        <dbReference type="Pfam" id="PF00156"/>
    </source>
</evidence>
<dbReference type="CDD" id="cd06223">
    <property type="entry name" value="PRTases_typeI"/>
    <property type="match status" value="1"/>
</dbReference>
<reference evidence="9 10" key="1">
    <citation type="journal article" date="2009" name="Appl. Environ. Microbiol.">
        <title>Genomic analysis of 'Elusimicrobium minutum,' the first cultivated representative of the phylum 'Elusimicrobia' (formerly termite group 1).</title>
        <authorList>
            <person name="Herlemann D.P.R."/>
            <person name="Geissinger O."/>
            <person name="Ikeda-Ohtsubo W."/>
            <person name="Kunin V."/>
            <person name="Sun H."/>
            <person name="Lapidus A."/>
            <person name="Hugenholtz P."/>
            <person name="Brune A."/>
        </authorList>
    </citation>
    <scope>NUCLEOTIDE SEQUENCE [LARGE SCALE GENOMIC DNA]</scope>
    <source>
        <strain evidence="9 10">Pei191</strain>
    </source>
</reference>
<keyword evidence="6 7" id="KW-0665">Pyrimidine biosynthesis</keyword>
<feature type="binding site" evidence="7">
    <location>
        <position position="151"/>
    </location>
    <ligand>
        <name>orotate</name>
        <dbReference type="ChEBI" id="CHEBI:30839"/>
    </ligand>
</feature>
<dbReference type="GO" id="GO:0000287">
    <property type="term" value="F:magnesium ion binding"/>
    <property type="evidence" value="ECO:0007669"/>
    <property type="project" value="UniProtKB-UniRule"/>
</dbReference>
<sequence>MNKIEKEEVLSVFKEKGALLEGHFKLSSGLHSAKYLQCAKVLQYPETAERFCKQLAAELKTKGVKVDVVVGPAMGGVIIAYELARQLGVRSVFTERVDGKVLLRRGFEINKGENCVIAEDVVTTGKSTKEVIDVLKEHGANLTACASLIDRSGGEASFGVPFVNMAQVEVETFEQFACPMCKQNILVEKPGSRKEI</sequence>
<dbReference type="GO" id="GO:0004588">
    <property type="term" value="F:orotate phosphoribosyltransferase activity"/>
    <property type="evidence" value="ECO:0007669"/>
    <property type="project" value="UniProtKB-UniRule"/>
</dbReference>
<dbReference type="InterPro" id="IPR000836">
    <property type="entry name" value="PRTase_dom"/>
</dbReference>
<keyword evidence="10" id="KW-1185">Reference proteome</keyword>
<protein>
    <recommendedName>
        <fullName evidence="2 7">Orotate phosphoribosyltransferase</fullName>
        <shortName evidence="7">OPRT</shortName>
        <shortName evidence="7">OPRTase</shortName>
        <ecNumber evidence="2 7">2.4.2.10</ecNumber>
    </recommendedName>
</protein>
<dbReference type="EC" id="2.4.2.10" evidence="2 7"/>
<dbReference type="Pfam" id="PF00156">
    <property type="entry name" value="Pribosyltran"/>
    <property type="match status" value="1"/>
</dbReference>
<dbReference type="InterPro" id="IPR029057">
    <property type="entry name" value="PRTase-like"/>
</dbReference>
<comment type="subunit">
    <text evidence="7">Homodimer.</text>
</comment>
<evidence type="ECO:0000313" key="9">
    <source>
        <dbReference type="EMBL" id="ACC97974.1"/>
    </source>
</evidence>
<feature type="binding site" description="in other chain" evidence="7">
    <location>
        <begin position="119"/>
        <end position="127"/>
    </location>
    <ligand>
        <name>5-phospho-alpha-D-ribose 1-diphosphate</name>
        <dbReference type="ChEBI" id="CHEBI:58017"/>
        <note>ligand shared between dimeric partners</note>
    </ligand>
</feature>
<dbReference type="HOGENOM" id="CLU_074878_3_0_0"/>
<feature type="binding site" evidence="7">
    <location>
        <position position="96"/>
    </location>
    <ligand>
        <name>5-phospho-alpha-D-ribose 1-diphosphate</name>
        <dbReference type="ChEBI" id="CHEBI:58017"/>
        <note>ligand shared between dimeric partners</note>
    </ligand>
</feature>
<dbReference type="InterPro" id="IPR006273">
    <property type="entry name" value="Orotate_PRibTrfase_bac"/>
</dbReference>
<dbReference type="Proteomes" id="UP000001029">
    <property type="component" value="Chromosome"/>
</dbReference>
<keyword evidence="4 7" id="KW-0808">Transferase</keyword>
<dbReference type="OrthoDB" id="9783570at2"/>
<dbReference type="InterPro" id="IPR023031">
    <property type="entry name" value="OPRT"/>
</dbReference>